<evidence type="ECO:0000313" key="5">
    <source>
        <dbReference type="Proteomes" id="UP001200537"/>
    </source>
</evidence>
<keyword evidence="2" id="KW-0472">Membrane</keyword>
<dbReference type="SUPFAM" id="SSF55486">
    <property type="entry name" value="Metalloproteases ('zincins'), catalytic domain"/>
    <property type="match status" value="1"/>
</dbReference>
<comment type="caution">
    <text evidence="4">The sequence shown here is derived from an EMBL/GenBank/DDBJ whole genome shotgun (WGS) entry which is preliminary data.</text>
</comment>
<feature type="domain" description="DUF3152" evidence="3">
    <location>
        <begin position="100"/>
        <end position="263"/>
    </location>
</feature>
<feature type="transmembrane region" description="Helical" evidence="2">
    <location>
        <begin position="26"/>
        <end position="48"/>
    </location>
</feature>
<dbReference type="RefSeq" id="WP_238127922.1">
    <property type="nucleotide sequence ID" value="NZ_CBCTPO010000016.1"/>
</dbReference>
<evidence type="ECO:0000256" key="2">
    <source>
        <dbReference type="SAM" id="Phobius"/>
    </source>
</evidence>
<evidence type="ECO:0000313" key="4">
    <source>
        <dbReference type="EMBL" id="MCG4617789.1"/>
    </source>
</evidence>
<sequence>MSEYPPRRQRLQSRANRSRRRSDWNLLIRASSLAIALTITFILIISAMPRAPKNAEAVQTAPTLRWTAVPLVNPKQQAKEPAIALQVKGDLPGGETSKDVPPSASGNTSVVPGTWQGRGTGKVYFYRVEVENGLPINGETAAKSIHAILNDPRGWGGKQGEISFTRTDGQADFRIVIASPALTDRLCAPLTTNGVSNCRNGDNVVLNAHRWIGGAQMWFQKGKTITDYRIYEVSHETGHWLGHGHLFCPQPGGLAPVMQQQSSDGGQNMGCIPNGWANP</sequence>
<protein>
    <submittedName>
        <fullName evidence="4">DUF3152 domain-containing protein</fullName>
    </submittedName>
</protein>
<keyword evidence="2" id="KW-1133">Transmembrane helix</keyword>
<dbReference type="Proteomes" id="UP001200537">
    <property type="component" value="Unassembled WGS sequence"/>
</dbReference>
<accession>A0AAJ1BBD1</accession>
<keyword evidence="2" id="KW-0812">Transmembrane</keyword>
<dbReference type="AlphaFoldDB" id="A0AAJ1BBD1"/>
<gene>
    <name evidence="4" type="ORF">L0M99_04685</name>
</gene>
<reference evidence="4" key="1">
    <citation type="submission" date="2022-01" db="EMBL/GenBank/DDBJ databases">
        <title>Collection of gut derived symbiotic bacterial strains cultured from healthy donors.</title>
        <authorList>
            <person name="Lin H."/>
            <person name="Kohout C."/>
            <person name="Waligurski E."/>
            <person name="Pamer E.G."/>
        </authorList>
    </citation>
    <scope>NUCLEOTIDE SEQUENCE</scope>
    <source>
        <strain evidence="4">DFI.7.46</strain>
    </source>
</reference>
<feature type="region of interest" description="Disordered" evidence="1">
    <location>
        <begin position="89"/>
        <end position="112"/>
    </location>
</feature>
<evidence type="ECO:0000256" key="1">
    <source>
        <dbReference type="SAM" id="MobiDB-lite"/>
    </source>
</evidence>
<evidence type="ECO:0000259" key="3">
    <source>
        <dbReference type="Pfam" id="PF11350"/>
    </source>
</evidence>
<feature type="region of interest" description="Disordered" evidence="1">
    <location>
        <begin position="258"/>
        <end position="279"/>
    </location>
</feature>
<dbReference type="EMBL" id="JAKNHJ010000007">
    <property type="protein sequence ID" value="MCG4617789.1"/>
    <property type="molecule type" value="Genomic_DNA"/>
</dbReference>
<name>A0AAJ1BBD1_9ACTO</name>
<dbReference type="Pfam" id="PF11350">
    <property type="entry name" value="DUF3152"/>
    <property type="match status" value="1"/>
</dbReference>
<dbReference type="InterPro" id="IPR022603">
    <property type="entry name" value="DUF3152"/>
</dbReference>
<proteinExistence type="predicted"/>
<organism evidence="4 5">
    <name type="scientific">Varibaculum cambriense</name>
    <dbReference type="NCBI Taxonomy" id="184870"/>
    <lineage>
        <taxon>Bacteria</taxon>
        <taxon>Bacillati</taxon>
        <taxon>Actinomycetota</taxon>
        <taxon>Actinomycetes</taxon>
        <taxon>Actinomycetales</taxon>
        <taxon>Actinomycetaceae</taxon>
        <taxon>Varibaculum</taxon>
    </lineage>
</organism>